<dbReference type="AlphaFoldDB" id="A0A3S1DL03"/>
<reference evidence="3 4" key="1">
    <citation type="submission" date="2018-12" db="EMBL/GenBank/DDBJ databases">
        <title>three novel Halomonas strain isolated from plants.</title>
        <authorList>
            <person name="Sun C."/>
        </authorList>
    </citation>
    <scope>NUCLEOTIDE SEQUENCE [LARGE SCALE GENOMIC DNA]</scope>
    <source>
        <strain evidence="3 4">DSM 19434</strain>
    </source>
</reference>
<feature type="signal peptide" evidence="2">
    <location>
        <begin position="1"/>
        <end position="30"/>
    </location>
</feature>
<comment type="caution">
    <text evidence="3">The sequence shown here is derived from an EMBL/GenBank/DDBJ whole genome shotgun (WGS) entry which is preliminary data.</text>
</comment>
<dbReference type="SUPFAM" id="SSF49464">
    <property type="entry name" value="Carboxypeptidase regulatory domain-like"/>
    <property type="match status" value="1"/>
</dbReference>
<dbReference type="RefSeq" id="WP_126948415.1">
    <property type="nucleotide sequence ID" value="NZ_RZHG01000023.1"/>
</dbReference>
<sequence>MQTSLKSCRRNPATWALGSLLMLLSLNAESAEIRVTDEAGALLENAVVEVYFESSPVTTVQTKHIVQRNAVFHPQVLAISTDSHVAFPNEDTTRHHVFSFSPAKVFDLELYLSETPPPIHFDQAGVVVLGCNIHDSMQAFIVVSDAPYAALTDVRGTLTLPTLPEGRHKMRVWHSRMHDSQEVWWEGDISNADNMTVSLELNAIPPQPSSISPLQQRFHDATNKH</sequence>
<evidence type="ECO:0000313" key="4">
    <source>
        <dbReference type="Proteomes" id="UP000287336"/>
    </source>
</evidence>
<gene>
    <name evidence="3" type="ORF">ELY33_13380</name>
</gene>
<name>A0A3S1DL03_9GAMM</name>
<feature type="region of interest" description="Disordered" evidence="1">
    <location>
        <begin position="206"/>
        <end position="225"/>
    </location>
</feature>
<accession>A0A3S1DL03</accession>
<dbReference type="OrthoDB" id="9772097at2"/>
<dbReference type="Gene3D" id="2.60.40.420">
    <property type="entry name" value="Cupredoxins - blue copper proteins"/>
    <property type="match status" value="1"/>
</dbReference>
<keyword evidence="2" id="KW-0732">Signal</keyword>
<evidence type="ECO:0000313" key="3">
    <source>
        <dbReference type="EMBL" id="RUR28925.1"/>
    </source>
</evidence>
<feature type="chain" id="PRO_5018601483" evidence="2">
    <location>
        <begin position="31"/>
        <end position="225"/>
    </location>
</feature>
<dbReference type="SUPFAM" id="SSF49503">
    <property type="entry name" value="Cupredoxins"/>
    <property type="match status" value="1"/>
</dbReference>
<dbReference type="InterPro" id="IPR008972">
    <property type="entry name" value="Cupredoxin"/>
</dbReference>
<evidence type="ECO:0000256" key="2">
    <source>
        <dbReference type="SAM" id="SignalP"/>
    </source>
</evidence>
<keyword evidence="4" id="KW-1185">Reference proteome</keyword>
<evidence type="ECO:0000256" key="1">
    <source>
        <dbReference type="SAM" id="MobiDB-lite"/>
    </source>
</evidence>
<dbReference type="EMBL" id="RZHG01000023">
    <property type="protein sequence ID" value="RUR28925.1"/>
    <property type="molecule type" value="Genomic_DNA"/>
</dbReference>
<protein>
    <submittedName>
        <fullName evidence="3">Cupredoxin</fullName>
    </submittedName>
</protein>
<dbReference type="InterPro" id="IPR008969">
    <property type="entry name" value="CarboxyPept-like_regulatory"/>
</dbReference>
<organism evidence="3 4">
    <name type="scientific">Vreelandella andesensis</name>
    <dbReference type="NCBI Taxonomy" id="447567"/>
    <lineage>
        <taxon>Bacteria</taxon>
        <taxon>Pseudomonadati</taxon>
        <taxon>Pseudomonadota</taxon>
        <taxon>Gammaproteobacteria</taxon>
        <taxon>Oceanospirillales</taxon>
        <taxon>Halomonadaceae</taxon>
        <taxon>Vreelandella</taxon>
    </lineage>
</organism>
<dbReference type="Proteomes" id="UP000287336">
    <property type="component" value="Unassembled WGS sequence"/>
</dbReference>
<proteinExistence type="predicted"/>